<dbReference type="Pfam" id="PF00326">
    <property type="entry name" value="Peptidase_S9"/>
    <property type="match status" value="1"/>
</dbReference>
<dbReference type="GO" id="GO:0006508">
    <property type="term" value="P:proteolysis"/>
    <property type="evidence" value="ECO:0007669"/>
    <property type="project" value="InterPro"/>
</dbReference>
<dbReference type="AlphaFoldDB" id="A0A7Y6NNW6"/>
<dbReference type="InterPro" id="IPR001375">
    <property type="entry name" value="Peptidase_S9_cat"/>
</dbReference>
<proteinExistence type="predicted"/>
<dbReference type="GO" id="GO:0004252">
    <property type="term" value="F:serine-type endopeptidase activity"/>
    <property type="evidence" value="ECO:0007669"/>
    <property type="project" value="InterPro"/>
</dbReference>
<evidence type="ECO:0000313" key="4">
    <source>
        <dbReference type="EMBL" id="NUZ06630.1"/>
    </source>
</evidence>
<feature type="domain" description="Peptidase S9 prolyl oligopeptidase catalytic" evidence="3">
    <location>
        <begin position="79"/>
        <end position="242"/>
    </location>
</feature>
<sequence>MTTRDEKIEIQGACDKLAGTLITPGMLVPGVLFVHGWGGSQQQYLVRARKVAGLGCVCLTFDLGGHAATKEQREQVSRETNLRDLTAAYDRLVEHPSVDPSAIAVVGSSYGGYLAAFLTTIRPVRWLALRVPALYIDDGWEVPKLQLHKDQDLRAYRRNFVAAGRNGALRACAEFKGDVLLVASEHDDIIPPAVIESYREACVQAKSLTYRNMTGADHGLTQEVHQRAYSALLLQWLAEMFASARRDPDTGPEPAIAAAEAATGAGEAVHEPEAPPMAS</sequence>
<organism evidence="4 5">
    <name type="scientific">Piscinibacter koreensis</name>
    <dbReference type="NCBI Taxonomy" id="2742824"/>
    <lineage>
        <taxon>Bacteria</taxon>
        <taxon>Pseudomonadati</taxon>
        <taxon>Pseudomonadota</taxon>
        <taxon>Betaproteobacteria</taxon>
        <taxon>Burkholderiales</taxon>
        <taxon>Sphaerotilaceae</taxon>
        <taxon>Piscinibacter</taxon>
    </lineage>
</organism>
<accession>A0A7Y6NNW6</accession>
<gene>
    <name evidence="4" type="ORF">HQN59_12740</name>
</gene>
<evidence type="ECO:0000259" key="3">
    <source>
        <dbReference type="Pfam" id="PF00326"/>
    </source>
</evidence>
<comment type="caution">
    <text evidence="4">The sequence shown here is derived from an EMBL/GenBank/DDBJ whole genome shotgun (WGS) entry which is preliminary data.</text>
</comment>
<dbReference type="PROSITE" id="PS00708">
    <property type="entry name" value="PRO_ENDOPEP_SER"/>
    <property type="match status" value="1"/>
</dbReference>
<evidence type="ECO:0000313" key="5">
    <source>
        <dbReference type="Proteomes" id="UP000529637"/>
    </source>
</evidence>
<dbReference type="SUPFAM" id="SSF53474">
    <property type="entry name" value="alpha/beta-Hydrolases"/>
    <property type="match status" value="1"/>
</dbReference>
<evidence type="ECO:0000256" key="2">
    <source>
        <dbReference type="SAM" id="MobiDB-lite"/>
    </source>
</evidence>
<keyword evidence="5" id="KW-1185">Reference proteome</keyword>
<protein>
    <submittedName>
        <fullName evidence="4">Alpha/beta fold hydrolase</fullName>
    </submittedName>
</protein>
<dbReference type="RefSeq" id="WP_176069474.1">
    <property type="nucleotide sequence ID" value="NZ_JABWMJ010000005.1"/>
</dbReference>
<dbReference type="InterPro" id="IPR029058">
    <property type="entry name" value="AB_hydrolase_fold"/>
</dbReference>
<dbReference type="Proteomes" id="UP000529637">
    <property type="component" value="Unassembled WGS sequence"/>
</dbReference>
<feature type="compositionally biased region" description="Low complexity" evidence="2">
    <location>
        <begin position="252"/>
        <end position="267"/>
    </location>
</feature>
<dbReference type="InterPro" id="IPR050261">
    <property type="entry name" value="FrsA_esterase"/>
</dbReference>
<dbReference type="PANTHER" id="PTHR22946:SF5">
    <property type="entry name" value="PEPTIDASE S9 PROLYL OLIGOPEPTIDASE CATALYTIC DOMAIN-CONTAINING PROTEIN"/>
    <property type="match status" value="1"/>
</dbReference>
<reference evidence="4 5" key="1">
    <citation type="submission" date="2020-06" db="EMBL/GenBank/DDBJ databases">
        <title>Schlegella sp. ID0723 isolated from air conditioner.</title>
        <authorList>
            <person name="Kim D.Y."/>
            <person name="Kim D.-U."/>
        </authorList>
    </citation>
    <scope>NUCLEOTIDE SEQUENCE [LARGE SCALE GENOMIC DNA]</scope>
    <source>
        <strain evidence="4 5">ID0723</strain>
    </source>
</reference>
<keyword evidence="1 4" id="KW-0378">Hydrolase</keyword>
<dbReference type="EMBL" id="JABWMJ010000005">
    <property type="protein sequence ID" value="NUZ06630.1"/>
    <property type="molecule type" value="Genomic_DNA"/>
</dbReference>
<feature type="region of interest" description="Disordered" evidence="2">
    <location>
        <begin position="245"/>
        <end position="279"/>
    </location>
</feature>
<name>A0A7Y6NNW6_9BURK</name>
<dbReference type="Gene3D" id="3.40.50.1820">
    <property type="entry name" value="alpha/beta hydrolase"/>
    <property type="match status" value="1"/>
</dbReference>
<dbReference type="PANTHER" id="PTHR22946">
    <property type="entry name" value="DIENELACTONE HYDROLASE DOMAIN-CONTAINING PROTEIN-RELATED"/>
    <property type="match status" value="1"/>
</dbReference>
<dbReference type="InterPro" id="IPR002471">
    <property type="entry name" value="Pept_S9_AS"/>
</dbReference>
<evidence type="ECO:0000256" key="1">
    <source>
        <dbReference type="ARBA" id="ARBA00022801"/>
    </source>
</evidence>